<sequence>MTGWTEAVLLRAAALGPRVAVTEAAGGATLTYGTLAVRARQAAQGLRRRGLRPGDPVVVLLRGGCHLPVAGYAVLAAGGVVVSIPGGPAAVGARIMITDRDDADAIAQEANIRQVYSFTGVPGTAGFDSLLGADGPVAPTARLSTARLVAADDVALVAGADLRAYNMVLGAGARLVAAHEPDPAECRRIIAGHGVTLLIDERLRVVPVRAPDRALEANL</sequence>
<dbReference type="Pfam" id="PF00501">
    <property type="entry name" value="AMP-binding"/>
    <property type="match status" value="1"/>
</dbReference>
<reference evidence="2 3" key="1">
    <citation type="submission" date="2024-09" db="EMBL/GenBank/DDBJ databases">
        <authorList>
            <person name="Sun Q."/>
            <person name="Mori K."/>
        </authorList>
    </citation>
    <scope>NUCLEOTIDE SEQUENCE [LARGE SCALE GENOMIC DNA]</scope>
    <source>
        <strain evidence="2 3">CCM 3426</strain>
    </source>
</reference>
<dbReference type="Gene3D" id="3.40.50.12780">
    <property type="entry name" value="N-terminal domain of ligase-like"/>
    <property type="match status" value="1"/>
</dbReference>
<gene>
    <name evidence="2" type="ORF">ACFFV7_30970</name>
</gene>
<name>A0ABV5INL9_9ACTN</name>
<evidence type="ECO:0000259" key="1">
    <source>
        <dbReference type="Pfam" id="PF00501"/>
    </source>
</evidence>
<accession>A0ABV5INL9</accession>
<evidence type="ECO:0000313" key="3">
    <source>
        <dbReference type="Proteomes" id="UP001589647"/>
    </source>
</evidence>
<dbReference type="SUPFAM" id="SSF56801">
    <property type="entry name" value="Acetyl-CoA synthetase-like"/>
    <property type="match status" value="1"/>
</dbReference>
<dbReference type="RefSeq" id="WP_189649551.1">
    <property type="nucleotide sequence ID" value="NZ_BMRC01000010.1"/>
</dbReference>
<proteinExistence type="predicted"/>
<dbReference type="InterPro" id="IPR042099">
    <property type="entry name" value="ANL_N_sf"/>
</dbReference>
<comment type="caution">
    <text evidence="2">The sequence shown here is derived from an EMBL/GenBank/DDBJ whole genome shotgun (WGS) entry which is preliminary data.</text>
</comment>
<dbReference type="Proteomes" id="UP001589647">
    <property type="component" value="Unassembled WGS sequence"/>
</dbReference>
<feature type="domain" description="AMP-dependent synthetase/ligase" evidence="1">
    <location>
        <begin position="16"/>
        <end position="84"/>
    </location>
</feature>
<keyword evidence="3" id="KW-1185">Reference proteome</keyword>
<dbReference type="EMBL" id="JBHMEI010000030">
    <property type="protein sequence ID" value="MFB9205653.1"/>
    <property type="molecule type" value="Genomic_DNA"/>
</dbReference>
<dbReference type="InterPro" id="IPR000873">
    <property type="entry name" value="AMP-dep_synth/lig_dom"/>
</dbReference>
<protein>
    <submittedName>
        <fullName evidence="2">AMP-binding protein</fullName>
    </submittedName>
</protein>
<organism evidence="2 3">
    <name type="scientific">Nonomuraea spiralis</name>
    <dbReference type="NCBI Taxonomy" id="46182"/>
    <lineage>
        <taxon>Bacteria</taxon>
        <taxon>Bacillati</taxon>
        <taxon>Actinomycetota</taxon>
        <taxon>Actinomycetes</taxon>
        <taxon>Streptosporangiales</taxon>
        <taxon>Streptosporangiaceae</taxon>
        <taxon>Nonomuraea</taxon>
    </lineage>
</organism>
<evidence type="ECO:0000313" key="2">
    <source>
        <dbReference type="EMBL" id="MFB9205653.1"/>
    </source>
</evidence>